<dbReference type="SMART" id="SM00297">
    <property type="entry name" value="BROMO"/>
    <property type="match status" value="1"/>
</dbReference>
<dbReference type="InterPro" id="IPR043563">
    <property type="entry name" value="Sp110/Sp140/Sp140L-like"/>
</dbReference>
<dbReference type="InterPro" id="IPR004865">
    <property type="entry name" value="HSR_dom"/>
</dbReference>
<dbReference type="SUPFAM" id="SSF47370">
    <property type="entry name" value="Bromodomain"/>
    <property type="match status" value="1"/>
</dbReference>
<feature type="region of interest" description="Disordered" evidence="3">
    <location>
        <begin position="133"/>
        <end position="420"/>
    </location>
</feature>
<dbReference type="GO" id="GO:0000981">
    <property type="term" value="F:DNA-binding transcription factor activity, RNA polymerase II-specific"/>
    <property type="evidence" value="ECO:0007669"/>
    <property type="project" value="TreeGrafter"/>
</dbReference>
<feature type="compositionally biased region" description="Basic and acidic residues" evidence="3">
    <location>
        <begin position="354"/>
        <end position="363"/>
    </location>
</feature>
<dbReference type="Pfam" id="PF01342">
    <property type="entry name" value="SAND"/>
    <property type="match status" value="1"/>
</dbReference>
<accession>A0A8C9JMF6</accession>
<dbReference type="Pfam" id="PF03172">
    <property type="entry name" value="HSR"/>
    <property type="match status" value="1"/>
</dbReference>
<evidence type="ECO:0000259" key="4">
    <source>
        <dbReference type="PROSITE" id="PS50864"/>
    </source>
</evidence>
<keyword evidence="2" id="KW-0103">Bromodomain</keyword>
<feature type="compositionally biased region" description="Polar residues" evidence="3">
    <location>
        <begin position="185"/>
        <end position="208"/>
    </location>
</feature>
<dbReference type="InterPro" id="IPR036427">
    <property type="entry name" value="Bromodomain-like_sf"/>
</dbReference>
<dbReference type="SUPFAM" id="SSF63763">
    <property type="entry name" value="SAND domain-like"/>
    <property type="match status" value="1"/>
</dbReference>
<protein>
    <submittedName>
        <fullName evidence="6">SP110 nuclear body protein</fullName>
    </submittedName>
</protein>
<evidence type="ECO:0000259" key="5">
    <source>
        <dbReference type="PROSITE" id="PS51414"/>
    </source>
</evidence>
<keyword evidence="1" id="KW-0597">Phosphoprotein</keyword>
<feature type="compositionally biased region" description="Basic and acidic residues" evidence="3">
    <location>
        <begin position="320"/>
        <end position="333"/>
    </location>
</feature>
<evidence type="ECO:0000256" key="2">
    <source>
        <dbReference type="ARBA" id="ARBA00023117"/>
    </source>
</evidence>
<evidence type="ECO:0000256" key="1">
    <source>
        <dbReference type="ARBA" id="ARBA00022553"/>
    </source>
</evidence>
<dbReference type="PANTHER" id="PTHR46386:SF7">
    <property type="entry name" value="SP110 NUCLEAR BODY PROTEIN"/>
    <property type="match status" value="1"/>
</dbReference>
<feature type="domain" description="HSR" evidence="5">
    <location>
        <begin position="1"/>
        <end position="108"/>
    </location>
</feature>
<dbReference type="PROSITE" id="PS50864">
    <property type="entry name" value="SAND"/>
    <property type="match status" value="1"/>
</dbReference>
<dbReference type="Gene3D" id="1.20.920.10">
    <property type="entry name" value="Bromodomain-like"/>
    <property type="match status" value="1"/>
</dbReference>
<organism evidence="6 7">
    <name type="scientific">Panthera tigris altaica</name>
    <name type="common">Siberian tiger</name>
    <dbReference type="NCBI Taxonomy" id="74533"/>
    <lineage>
        <taxon>Eukaryota</taxon>
        <taxon>Metazoa</taxon>
        <taxon>Chordata</taxon>
        <taxon>Craniata</taxon>
        <taxon>Vertebrata</taxon>
        <taxon>Euteleostomi</taxon>
        <taxon>Mammalia</taxon>
        <taxon>Eutheria</taxon>
        <taxon>Laurasiatheria</taxon>
        <taxon>Carnivora</taxon>
        <taxon>Feliformia</taxon>
        <taxon>Felidae</taxon>
        <taxon>Pantherinae</taxon>
        <taxon>Panthera</taxon>
    </lineage>
</organism>
<dbReference type="InterPro" id="IPR001487">
    <property type="entry name" value="Bromodomain"/>
</dbReference>
<dbReference type="SMART" id="SM00258">
    <property type="entry name" value="SAND"/>
    <property type="match status" value="1"/>
</dbReference>
<dbReference type="Gene3D" id="3.10.390.10">
    <property type="entry name" value="SAND domain-like"/>
    <property type="match status" value="1"/>
</dbReference>
<dbReference type="GO" id="GO:0003677">
    <property type="term" value="F:DNA binding"/>
    <property type="evidence" value="ECO:0007669"/>
    <property type="project" value="InterPro"/>
</dbReference>
<dbReference type="PROSITE" id="PS51414">
    <property type="entry name" value="HSR"/>
    <property type="match status" value="1"/>
</dbReference>
<feature type="compositionally biased region" description="Basic and acidic residues" evidence="3">
    <location>
        <begin position="230"/>
        <end position="246"/>
    </location>
</feature>
<dbReference type="GO" id="GO:0005654">
    <property type="term" value="C:nucleoplasm"/>
    <property type="evidence" value="ECO:0007669"/>
    <property type="project" value="Ensembl"/>
</dbReference>
<dbReference type="Proteomes" id="UP000675900">
    <property type="component" value="Unassembled WGS sequence"/>
</dbReference>
<evidence type="ECO:0000313" key="6">
    <source>
        <dbReference type="Ensembl" id="ENSPTIP00000005988.1"/>
    </source>
</evidence>
<dbReference type="GeneTree" id="ENSGT00940000155124"/>
<reference evidence="6" key="2">
    <citation type="submission" date="2025-09" db="UniProtKB">
        <authorList>
            <consortium name="Ensembl"/>
        </authorList>
    </citation>
    <scope>IDENTIFICATION</scope>
</reference>
<dbReference type="InterPro" id="IPR000770">
    <property type="entry name" value="SAND_dom"/>
</dbReference>
<evidence type="ECO:0000313" key="7">
    <source>
        <dbReference type="Proteomes" id="UP000675900"/>
    </source>
</evidence>
<dbReference type="InterPro" id="IPR010919">
    <property type="entry name" value="SAND-like_dom_sf"/>
</dbReference>
<dbReference type="Ensembl" id="ENSPTIT00000009792.1">
    <property type="protein sequence ID" value="ENSPTIP00000005988.1"/>
    <property type="gene ID" value="ENSPTIG00000007963.1"/>
</dbReference>
<proteinExistence type="predicted"/>
<dbReference type="AlphaFoldDB" id="A0A8C9JMF6"/>
<gene>
    <name evidence="6" type="primary">SP110</name>
</gene>
<feature type="compositionally biased region" description="Basic residues" evidence="3">
    <location>
        <begin position="257"/>
        <end position="280"/>
    </location>
</feature>
<evidence type="ECO:0000256" key="3">
    <source>
        <dbReference type="SAM" id="MobiDB-lite"/>
    </source>
</evidence>
<name>A0A8C9JMF6_PANTA</name>
<keyword evidence="7" id="KW-1185">Reference proteome</keyword>
<dbReference type="PANTHER" id="PTHR46386">
    <property type="entry name" value="NUCLEAR BODY PROTEIN SP140"/>
    <property type="match status" value="1"/>
</dbReference>
<feature type="domain" description="SAND" evidence="4">
    <location>
        <begin position="390"/>
        <end position="471"/>
    </location>
</feature>
<sequence>MFTMTRALEETLRQHFIYQKLEIAYAIHKPFPFLEGLRDNSFITETMYRESMEAYRNQVPVPRLVYNILSHLEKMFNLSFLQMLFSRINLLEYPHLTMILKSFRSVAISYGGWNRARPTLLEVPANSAEGNSLQTLLSLPPPQHRSQSLSPREPSVSEPSASTRHSTEIRTESSSPPGPAVALPRTTQEGRITPGEKQTLSNTYSQEGPGTPPASVSIRGGYEGQSCTCRPREIRDGSPEPNDPKEFQAASITLPNKKGKKRKRCIWSTPKKRRQKKSLSKGRASPEHRIQKKLRLMDQATERKDDSTSSSEIMTRVQKATREVTNRERKRFTGDPNFNYSQIPRAKLQVVDQVTERKDDSTRNSEITTRAQKAKKKKRNNGVGSSSTRRCQKNIPPKGKVNSQSMRLGPGTGRLYPPGSSEKCIQNEEGIWFTPKEFEIEGKRATSRKWKQSVHCRGKTLEELLKGETSKECEVCCRGGPRLCCVPCPRAFREDSHPGPCPPLSSACPLRNLWSCTFCRMESSGRQQCHGKSEVLEGLLQPEEQLKCGFLLLKAYCHPQSSFFICDYGEPFKEAVWLDLVKERLTEKVYTVPCFVRDAHLIFHNHKMFYKASDFGQIGLDLEAEFEKDLKEMFIFCKANENSFQTL</sequence>
<reference evidence="6" key="1">
    <citation type="submission" date="2025-08" db="UniProtKB">
        <authorList>
            <consortium name="Ensembl"/>
        </authorList>
    </citation>
    <scope>IDENTIFICATION</scope>
</reference>